<feature type="compositionally biased region" description="Low complexity" evidence="1">
    <location>
        <begin position="145"/>
        <end position="159"/>
    </location>
</feature>
<proteinExistence type="predicted"/>
<reference evidence="2" key="1">
    <citation type="submission" date="2020-07" db="EMBL/GenBank/DDBJ databases">
        <title>Multicomponent nature underlies the extraordinary mechanical properties of spider dragline silk.</title>
        <authorList>
            <person name="Kono N."/>
            <person name="Nakamura H."/>
            <person name="Mori M."/>
            <person name="Yoshida Y."/>
            <person name="Ohtoshi R."/>
            <person name="Malay A.D."/>
            <person name="Moran D.A.P."/>
            <person name="Tomita M."/>
            <person name="Numata K."/>
            <person name="Arakawa K."/>
        </authorList>
    </citation>
    <scope>NUCLEOTIDE SEQUENCE</scope>
</reference>
<name>A0A8X6FF30_TRICU</name>
<dbReference type="AlphaFoldDB" id="A0A8X6FF30"/>
<keyword evidence="3" id="KW-1185">Reference proteome</keyword>
<dbReference type="Proteomes" id="UP000887116">
    <property type="component" value="Unassembled WGS sequence"/>
</dbReference>
<protein>
    <submittedName>
        <fullName evidence="2">Pro-interleukin-16</fullName>
    </submittedName>
</protein>
<evidence type="ECO:0000313" key="3">
    <source>
        <dbReference type="Proteomes" id="UP000887116"/>
    </source>
</evidence>
<sequence>MAASLRSGEDYASTEGYLSDASTDVSLRRFTHRPMDGNTEEYLSDVTAESPDPDWMSVQAPPTDTESRFRGNTSKSEPTDVEIALRPKRLSQQQTVLRASIEPSVSVQKFKALAENWEQRTDVISPPPPPVVPTAPSGSKKDSRSNSVTTTSSSTTSTTDKGKVGTLPPSLMPRNTLSFSSERKALPFSRVSE</sequence>
<gene>
    <name evidence="2" type="ORF">TNCT_607901</name>
</gene>
<evidence type="ECO:0000313" key="2">
    <source>
        <dbReference type="EMBL" id="GFQ78850.1"/>
    </source>
</evidence>
<accession>A0A8X6FF30</accession>
<dbReference type="EMBL" id="BMAO01012067">
    <property type="protein sequence ID" value="GFQ78850.1"/>
    <property type="molecule type" value="Genomic_DNA"/>
</dbReference>
<feature type="region of interest" description="Disordered" evidence="1">
    <location>
        <begin position="1"/>
        <end position="81"/>
    </location>
</feature>
<organism evidence="2 3">
    <name type="scientific">Trichonephila clavata</name>
    <name type="common">Joro spider</name>
    <name type="synonym">Nephila clavata</name>
    <dbReference type="NCBI Taxonomy" id="2740835"/>
    <lineage>
        <taxon>Eukaryota</taxon>
        <taxon>Metazoa</taxon>
        <taxon>Ecdysozoa</taxon>
        <taxon>Arthropoda</taxon>
        <taxon>Chelicerata</taxon>
        <taxon>Arachnida</taxon>
        <taxon>Araneae</taxon>
        <taxon>Araneomorphae</taxon>
        <taxon>Entelegynae</taxon>
        <taxon>Araneoidea</taxon>
        <taxon>Nephilidae</taxon>
        <taxon>Trichonephila</taxon>
    </lineage>
</organism>
<feature type="compositionally biased region" description="Polar residues" evidence="1">
    <location>
        <begin position="60"/>
        <end position="76"/>
    </location>
</feature>
<evidence type="ECO:0000256" key="1">
    <source>
        <dbReference type="SAM" id="MobiDB-lite"/>
    </source>
</evidence>
<feature type="region of interest" description="Disordered" evidence="1">
    <location>
        <begin position="118"/>
        <end position="193"/>
    </location>
</feature>
<comment type="caution">
    <text evidence="2">The sequence shown here is derived from an EMBL/GenBank/DDBJ whole genome shotgun (WGS) entry which is preliminary data.</text>
</comment>